<comment type="caution">
    <text evidence="1">The sequence shown here is derived from an EMBL/GenBank/DDBJ whole genome shotgun (WGS) entry which is preliminary data.</text>
</comment>
<protein>
    <submittedName>
        <fullName evidence="1">Uncharacterized protein</fullName>
    </submittedName>
</protein>
<sequence>MATRFQALVLAMFFVPLVAAMAHVHENATSPFEFIKQLKGCHTGHKTQGIHDLKLYLKHFGYLNYDASGELTHADDDHFDSLLESAVKTYQLNFHLKPTGTLDAKTVSTMSMPRCHVADIINGTNMMGKGGHSHGRGLGSLHSASRYTFMDGRPKWPASKSHLTYAFFPDTPREAIVPVAQALAVWSANSHFRFSRVSSTVNSDIKIGFFRRDHGDGNPFYGSGVLAHSFAPTSGQLHFNSDVAWAVGIVPGRIDLESVALHEIGHVLGLGHSSVEGAIMFPSIPAGITRRILQRDDVLGMKALYNV</sequence>
<gene>
    <name evidence="1" type="ORF">MLD38_032709</name>
</gene>
<organism evidence="1 2">
    <name type="scientific">Melastoma candidum</name>
    <dbReference type="NCBI Taxonomy" id="119954"/>
    <lineage>
        <taxon>Eukaryota</taxon>
        <taxon>Viridiplantae</taxon>
        <taxon>Streptophyta</taxon>
        <taxon>Embryophyta</taxon>
        <taxon>Tracheophyta</taxon>
        <taxon>Spermatophyta</taxon>
        <taxon>Magnoliopsida</taxon>
        <taxon>eudicotyledons</taxon>
        <taxon>Gunneridae</taxon>
        <taxon>Pentapetalae</taxon>
        <taxon>rosids</taxon>
        <taxon>malvids</taxon>
        <taxon>Myrtales</taxon>
        <taxon>Melastomataceae</taxon>
        <taxon>Melastomatoideae</taxon>
        <taxon>Melastomateae</taxon>
        <taxon>Melastoma</taxon>
    </lineage>
</organism>
<proteinExistence type="predicted"/>
<name>A0ACB9M688_9MYRT</name>
<dbReference type="EMBL" id="CM042889">
    <property type="protein sequence ID" value="KAI4319061.1"/>
    <property type="molecule type" value="Genomic_DNA"/>
</dbReference>
<evidence type="ECO:0000313" key="1">
    <source>
        <dbReference type="EMBL" id="KAI4319061.1"/>
    </source>
</evidence>
<dbReference type="Proteomes" id="UP001057402">
    <property type="component" value="Chromosome 10"/>
</dbReference>
<reference evidence="2" key="1">
    <citation type="journal article" date="2023" name="Front. Plant Sci.">
        <title>Chromosomal-level genome assembly of Melastoma candidum provides insights into trichome evolution.</title>
        <authorList>
            <person name="Zhong Y."/>
            <person name="Wu W."/>
            <person name="Sun C."/>
            <person name="Zou P."/>
            <person name="Liu Y."/>
            <person name="Dai S."/>
            <person name="Zhou R."/>
        </authorList>
    </citation>
    <scope>NUCLEOTIDE SEQUENCE [LARGE SCALE GENOMIC DNA]</scope>
</reference>
<keyword evidence="2" id="KW-1185">Reference proteome</keyword>
<evidence type="ECO:0000313" key="2">
    <source>
        <dbReference type="Proteomes" id="UP001057402"/>
    </source>
</evidence>
<accession>A0ACB9M688</accession>